<proteinExistence type="predicted"/>
<gene>
    <name evidence="2" type="ORF">Q8A57_01855</name>
</gene>
<organism evidence="2 3">
    <name type="scientific">Porticoccus litoralis</name>
    <dbReference type="NCBI Taxonomy" id="434086"/>
    <lineage>
        <taxon>Bacteria</taxon>
        <taxon>Pseudomonadati</taxon>
        <taxon>Pseudomonadota</taxon>
        <taxon>Gammaproteobacteria</taxon>
        <taxon>Cellvibrionales</taxon>
        <taxon>Porticoccaceae</taxon>
        <taxon>Porticoccus</taxon>
    </lineage>
</organism>
<evidence type="ECO:0000313" key="2">
    <source>
        <dbReference type="EMBL" id="MDP1519708.1"/>
    </source>
</evidence>
<dbReference type="EMBL" id="JAUUUU010000001">
    <property type="protein sequence ID" value="MDP1519708.1"/>
    <property type="molecule type" value="Genomic_DNA"/>
</dbReference>
<dbReference type="Proteomes" id="UP001178354">
    <property type="component" value="Unassembled WGS sequence"/>
</dbReference>
<reference evidence="2" key="2">
    <citation type="submission" date="2023-08" db="EMBL/GenBank/DDBJ databases">
        <authorList>
            <person name="Luo J."/>
        </authorList>
    </citation>
    <scope>NUCLEOTIDE SEQUENCE</scope>
    <source>
        <strain evidence="2">DSM 25064</strain>
    </source>
</reference>
<sequence length="122" mass="13764">MPRILIAALTLCLFLAGCATSAEKAALQTVEGKPISQLVKMFGEPDGQSNKGDTTIYYWQQTERTQLQNTKKDTAFTNNTIDVSCRLYAYTDSNDIVEKTKLEGDYYVCGFFTHKLKTYGRR</sequence>
<reference evidence="2" key="1">
    <citation type="journal article" date="2010" name="Int. J. Syst. Evol. Microbiol.">
        <title>Porticoccus litoralis gen. nov., sp. nov., a gammaproteobacterium isolated from the Yellow Sea.</title>
        <authorList>
            <person name="Oh H.M."/>
            <person name="Kim H."/>
            <person name="Kim K.M."/>
            <person name="Min G.S."/>
            <person name="Cho J.C."/>
        </authorList>
    </citation>
    <scope>NUCLEOTIDE SEQUENCE</scope>
    <source>
        <strain evidence="2">DSM 25064</strain>
    </source>
</reference>
<accession>A0AAW8AZG4</accession>
<keyword evidence="1" id="KW-0732">Signal</keyword>
<dbReference type="PROSITE" id="PS51257">
    <property type="entry name" value="PROKAR_LIPOPROTEIN"/>
    <property type="match status" value="1"/>
</dbReference>
<keyword evidence="3" id="KW-1185">Reference proteome</keyword>
<dbReference type="RefSeq" id="WP_305169217.1">
    <property type="nucleotide sequence ID" value="NZ_JAUUUU010000001.1"/>
</dbReference>
<evidence type="ECO:0000313" key="3">
    <source>
        <dbReference type="Proteomes" id="UP001178354"/>
    </source>
</evidence>
<feature type="signal peptide" evidence="1">
    <location>
        <begin position="1"/>
        <end position="21"/>
    </location>
</feature>
<comment type="caution">
    <text evidence="2">The sequence shown here is derived from an EMBL/GenBank/DDBJ whole genome shotgun (WGS) entry which is preliminary data.</text>
</comment>
<dbReference type="AlphaFoldDB" id="A0AAW8AZG4"/>
<protein>
    <recommendedName>
        <fullName evidence="4">Lipoprotein SmpA/OmlA domain-containing protein</fullName>
    </recommendedName>
</protein>
<feature type="chain" id="PRO_5043902928" description="Lipoprotein SmpA/OmlA domain-containing protein" evidence="1">
    <location>
        <begin position="22"/>
        <end position="122"/>
    </location>
</feature>
<evidence type="ECO:0000256" key="1">
    <source>
        <dbReference type="SAM" id="SignalP"/>
    </source>
</evidence>
<name>A0AAW8AZG4_9GAMM</name>
<evidence type="ECO:0008006" key="4">
    <source>
        <dbReference type="Google" id="ProtNLM"/>
    </source>
</evidence>